<dbReference type="PROSITE" id="PS50103">
    <property type="entry name" value="ZF_C3H1"/>
    <property type="match status" value="1"/>
</dbReference>
<keyword evidence="1" id="KW-0862">Zinc</keyword>
<dbReference type="EMBL" id="JALLAZ020000959">
    <property type="protein sequence ID" value="KAL3783698.1"/>
    <property type="molecule type" value="Genomic_DNA"/>
</dbReference>
<gene>
    <name evidence="4" type="ORF">ACHAW5_005183</name>
</gene>
<keyword evidence="1" id="KW-0863">Zinc-finger</keyword>
<evidence type="ECO:0000259" key="3">
    <source>
        <dbReference type="PROSITE" id="PS50103"/>
    </source>
</evidence>
<organism evidence="4 5">
    <name type="scientific">Stephanodiscus triporus</name>
    <dbReference type="NCBI Taxonomy" id="2934178"/>
    <lineage>
        <taxon>Eukaryota</taxon>
        <taxon>Sar</taxon>
        <taxon>Stramenopiles</taxon>
        <taxon>Ochrophyta</taxon>
        <taxon>Bacillariophyta</taxon>
        <taxon>Coscinodiscophyceae</taxon>
        <taxon>Thalassiosirophycidae</taxon>
        <taxon>Stephanodiscales</taxon>
        <taxon>Stephanodiscaceae</taxon>
        <taxon>Stephanodiscus</taxon>
    </lineage>
</organism>
<dbReference type="GO" id="GO:0008270">
    <property type="term" value="F:zinc ion binding"/>
    <property type="evidence" value="ECO:0007669"/>
    <property type="project" value="UniProtKB-KW"/>
</dbReference>
<name>A0ABD3P725_9STRA</name>
<sequence length="468" mass="51868">MTAERTTVACTVSRYESSCVVCSGIILPGERMFCTTERRRPRSGITAATPPSSEDDDDAAENDDSSALASASASASLAWGHEACHDPLLPPPPACRHWERLGRCPALELGSCAFRHDAGDRGSSASTDDRMRWGGRRRYVRNQHKNSVFRIFLMRTYGIDYVNRDGVVLDVAGGKGELSFELLNLSGTGTCVVVDPRPLNLGLVRGKWKKGLYEPRRVGVFSRWYPACEEGCSDREPRSPGHIRCLFDGDTFARFASACERKDIERTDELYRLGIERASRIAWTTGGLRHGDGRSSSHDNNDEGGETVMQEGTEIGNDGIIMRCPSEILDPGEARQIVRRCHLVVGLHPDQAAGEIIEFALAMRRKRGNDVGGASNPPGVERRNARIFWADTPPSLPRRSVFGPARGTVKLINSPTDAFPKRKLRDGTRVRTYDHLVEWLREKDPRARTATLDLEGKNTVVYSLPNFE</sequence>
<feature type="region of interest" description="Disordered" evidence="2">
    <location>
        <begin position="286"/>
        <end position="306"/>
    </location>
</feature>
<keyword evidence="1" id="KW-0479">Metal-binding</keyword>
<reference evidence="4 5" key="1">
    <citation type="submission" date="2024-10" db="EMBL/GenBank/DDBJ databases">
        <title>Updated reference genomes for cyclostephanoid diatoms.</title>
        <authorList>
            <person name="Roberts W.R."/>
            <person name="Alverson A.J."/>
        </authorList>
    </citation>
    <scope>NUCLEOTIDE SEQUENCE [LARGE SCALE GENOMIC DNA]</scope>
    <source>
        <strain evidence="4 5">AJA276-08</strain>
    </source>
</reference>
<feature type="compositionally biased region" description="Acidic residues" evidence="2">
    <location>
        <begin position="53"/>
        <end position="64"/>
    </location>
</feature>
<evidence type="ECO:0000256" key="2">
    <source>
        <dbReference type="SAM" id="MobiDB-lite"/>
    </source>
</evidence>
<feature type="domain" description="C3H1-type" evidence="3">
    <location>
        <begin position="89"/>
        <end position="119"/>
    </location>
</feature>
<proteinExistence type="predicted"/>
<evidence type="ECO:0000313" key="5">
    <source>
        <dbReference type="Proteomes" id="UP001530315"/>
    </source>
</evidence>
<dbReference type="Proteomes" id="UP001530315">
    <property type="component" value="Unassembled WGS sequence"/>
</dbReference>
<comment type="caution">
    <text evidence="4">The sequence shown here is derived from an EMBL/GenBank/DDBJ whole genome shotgun (WGS) entry which is preliminary data.</text>
</comment>
<feature type="region of interest" description="Disordered" evidence="2">
    <location>
        <begin position="38"/>
        <end position="67"/>
    </location>
</feature>
<feature type="compositionally biased region" description="Basic and acidic residues" evidence="2">
    <location>
        <begin position="289"/>
        <end position="301"/>
    </location>
</feature>
<feature type="zinc finger region" description="C3H1-type" evidence="1">
    <location>
        <begin position="89"/>
        <end position="119"/>
    </location>
</feature>
<evidence type="ECO:0000313" key="4">
    <source>
        <dbReference type="EMBL" id="KAL3783698.1"/>
    </source>
</evidence>
<keyword evidence="5" id="KW-1185">Reference proteome</keyword>
<dbReference type="AlphaFoldDB" id="A0ABD3P725"/>
<evidence type="ECO:0000256" key="1">
    <source>
        <dbReference type="PROSITE-ProRule" id="PRU00723"/>
    </source>
</evidence>
<dbReference type="PANTHER" id="PTHR36971:SF1">
    <property type="entry name" value="METHYLTRANSFERASE DOMAIN-CONTAINING PROTEIN"/>
    <property type="match status" value="1"/>
</dbReference>
<dbReference type="PANTHER" id="PTHR36971">
    <property type="entry name" value="UNNAMED PRODUCT"/>
    <property type="match status" value="1"/>
</dbReference>
<accession>A0ABD3P725</accession>
<protein>
    <recommendedName>
        <fullName evidence="3">C3H1-type domain-containing protein</fullName>
    </recommendedName>
</protein>
<dbReference type="InterPro" id="IPR000571">
    <property type="entry name" value="Znf_CCCH"/>
</dbReference>